<dbReference type="InterPro" id="IPR025990">
    <property type="entry name" value="zinc_ribbon_bacterial"/>
</dbReference>
<comment type="caution">
    <text evidence="1">The sequence shown here is derived from an EMBL/GenBank/DDBJ whole genome shotgun (WGS) entry which is preliminary data.</text>
</comment>
<sequence>MHNLEPSIIQCPYCGEAIEVLVDCSVQSQEYIEDCSVCCRPINISVESWQGEVVNIEARSEDE</sequence>
<accession>A0ABY2CMW4</accession>
<dbReference type="PIRSF" id="PIRSF037225">
    <property type="entry name" value="UCP037225"/>
    <property type="match status" value="1"/>
</dbReference>
<evidence type="ECO:0000313" key="1">
    <source>
        <dbReference type="EMBL" id="TCV83998.1"/>
    </source>
</evidence>
<name>A0ABY2CMW4_METMH</name>
<organism evidence="1 2">
    <name type="scientific">Methylomonas methanica</name>
    <dbReference type="NCBI Taxonomy" id="421"/>
    <lineage>
        <taxon>Bacteria</taxon>
        <taxon>Pseudomonadati</taxon>
        <taxon>Pseudomonadota</taxon>
        <taxon>Gammaproteobacteria</taxon>
        <taxon>Methylococcales</taxon>
        <taxon>Methylococcaceae</taxon>
        <taxon>Methylomonas</taxon>
    </lineage>
</organism>
<reference evidence="1 2" key="1">
    <citation type="submission" date="2019-03" db="EMBL/GenBank/DDBJ databases">
        <title>Systems level insights into methane cycling in arid and semi-arid ecosystems.</title>
        <authorList>
            <person name="Kalyuzhnaya M."/>
        </authorList>
    </citation>
    <scope>NUCLEOTIDE SEQUENCE [LARGE SCALE GENOMIC DNA]</scope>
    <source>
        <strain evidence="1 2">S-1</strain>
    </source>
</reference>
<evidence type="ECO:0000313" key="2">
    <source>
        <dbReference type="Proteomes" id="UP000295649"/>
    </source>
</evidence>
<dbReference type="RefSeq" id="WP_082769152.1">
    <property type="nucleotide sequence ID" value="NZ_LUUF01000077.1"/>
</dbReference>
<dbReference type="Pfam" id="PF14255">
    <property type="entry name" value="Zn_ribbon_21"/>
    <property type="match status" value="1"/>
</dbReference>
<dbReference type="InterPro" id="IPR017143">
    <property type="entry name" value="UCP037225"/>
</dbReference>
<dbReference type="EMBL" id="SMCN01000008">
    <property type="protein sequence ID" value="TCV83998.1"/>
    <property type="molecule type" value="Genomic_DNA"/>
</dbReference>
<gene>
    <name evidence="1" type="ORF">EDE11_108130</name>
</gene>
<proteinExistence type="predicted"/>
<protein>
    <submittedName>
        <fullName evidence="1">Cysteine-rich CPXCG protein</fullName>
    </submittedName>
</protein>
<keyword evidence="2" id="KW-1185">Reference proteome</keyword>
<dbReference type="Proteomes" id="UP000295649">
    <property type="component" value="Unassembled WGS sequence"/>
</dbReference>